<dbReference type="InterPro" id="IPR027417">
    <property type="entry name" value="P-loop_NTPase"/>
</dbReference>
<dbReference type="PANTHER" id="PTHR11472:SF34">
    <property type="entry name" value="REGULATOR OF TELOMERE ELONGATION HELICASE 1"/>
    <property type="match status" value="1"/>
</dbReference>
<evidence type="ECO:0000256" key="5">
    <source>
        <dbReference type="ARBA" id="ARBA00044969"/>
    </source>
</evidence>
<dbReference type="PANTHER" id="PTHR11472">
    <property type="entry name" value="DNA REPAIR DEAD HELICASE RAD3/XP-D SUBFAMILY MEMBER"/>
    <property type="match status" value="1"/>
</dbReference>
<dbReference type="GO" id="GO:0016818">
    <property type="term" value="F:hydrolase activity, acting on acid anhydrides, in phosphorus-containing anhydrides"/>
    <property type="evidence" value="ECO:0007669"/>
    <property type="project" value="InterPro"/>
</dbReference>
<dbReference type="EC" id="5.6.2.3" evidence="5"/>
<protein>
    <recommendedName>
        <fullName evidence="5">DNA 5'-3' helicase</fullName>
        <ecNumber evidence="5">5.6.2.3</ecNumber>
    </recommendedName>
</protein>
<dbReference type="AlphaFoldDB" id="A0A382A754"/>
<dbReference type="InterPro" id="IPR014001">
    <property type="entry name" value="Helicase_ATP-bd"/>
</dbReference>
<feature type="domain" description="Helicase ATP-binding" evidence="7">
    <location>
        <begin position="14"/>
        <end position="284"/>
    </location>
</feature>
<dbReference type="EMBL" id="UINC01024161">
    <property type="protein sequence ID" value="SVA97264.1"/>
    <property type="molecule type" value="Genomic_DNA"/>
</dbReference>
<accession>A0A382A754</accession>
<dbReference type="InterPro" id="IPR006555">
    <property type="entry name" value="ATP-dep_Helicase_C"/>
</dbReference>
<dbReference type="GO" id="GO:0043139">
    <property type="term" value="F:5'-3' DNA helicase activity"/>
    <property type="evidence" value="ECO:0007669"/>
    <property type="project" value="UniProtKB-EC"/>
</dbReference>
<evidence type="ECO:0000313" key="8">
    <source>
        <dbReference type="EMBL" id="SVA97264.1"/>
    </source>
</evidence>
<proteinExistence type="predicted"/>
<dbReference type="SMART" id="SM00487">
    <property type="entry name" value="DEXDc"/>
    <property type="match status" value="1"/>
</dbReference>
<organism evidence="8">
    <name type="scientific">marine metagenome</name>
    <dbReference type="NCBI Taxonomy" id="408172"/>
    <lineage>
        <taxon>unclassified sequences</taxon>
        <taxon>metagenomes</taxon>
        <taxon>ecological metagenomes</taxon>
    </lineage>
</organism>
<keyword evidence="4" id="KW-0067">ATP-binding</keyword>
<comment type="cofactor">
    <cofactor evidence="1">
        <name>[4Fe-4S] cluster</name>
        <dbReference type="ChEBI" id="CHEBI:49883"/>
    </cofactor>
</comment>
<reference evidence="8" key="1">
    <citation type="submission" date="2018-05" db="EMBL/GenBank/DDBJ databases">
        <authorList>
            <person name="Lanie J.A."/>
            <person name="Ng W.-L."/>
            <person name="Kazmierczak K.M."/>
            <person name="Andrzejewski T.M."/>
            <person name="Davidsen T.M."/>
            <person name="Wayne K.J."/>
            <person name="Tettelin H."/>
            <person name="Glass J.I."/>
            <person name="Rusch D."/>
            <person name="Podicherti R."/>
            <person name="Tsui H.-C.T."/>
            <person name="Winkler M.E."/>
        </authorList>
    </citation>
    <scope>NUCLEOTIDE SEQUENCE</scope>
</reference>
<dbReference type="InterPro" id="IPR011545">
    <property type="entry name" value="DEAD/DEAH_box_helicase_dom"/>
</dbReference>
<dbReference type="InterPro" id="IPR045028">
    <property type="entry name" value="DinG/Rad3-like"/>
</dbReference>
<evidence type="ECO:0000256" key="6">
    <source>
        <dbReference type="ARBA" id="ARBA00048954"/>
    </source>
</evidence>
<keyword evidence="3" id="KW-0378">Hydrolase</keyword>
<evidence type="ECO:0000256" key="2">
    <source>
        <dbReference type="ARBA" id="ARBA00022741"/>
    </source>
</evidence>
<dbReference type="SUPFAM" id="SSF52540">
    <property type="entry name" value="P-loop containing nucleoside triphosphate hydrolases"/>
    <property type="match status" value="1"/>
</dbReference>
<dbReference type="Pfam" id="PF00270">
    <property type="entry name" value="DEAD"/>
    <property type="match status" value="1"/>
</dbReference>
<dbReference type="SMART" id="SM00491">
    <property type="entry name" value="HELICc2"/>
    <property type="match status" value="1"/>
</dbReference>
<evidence type="ECO:0000259" key="7">
    <source>
        <dbReference type="PROSITE" id="PS51193"/>
    </source>
</evidence>
<keyword evidence="2" id="KW-0547">Nucleotide-binding</keyword>
<dbReference type="GO" id="GO:0005524">
    <property type="term" value="F:ATP binding"/>
    <property type="evidence" value="ECO:0007669"/>
    <property type="project" value="UniProtKB-KW"/>
</dbReference>
<gene>
    <name evidence="8" type="ORF">METZ01_LOCUS150118</name>
</gene>
<dbReference type="GO" id="GO:0003676">
    <property type="term" value="F:nucleic acid binding"/>
    <property type="evidence" value="ECO:0007669"/>
    <property type="project" value="InterPro"/>
</dbReference>
<dbReference type="InterPro" id="IPR014013">
    <property type="entry name" value="Helic_SF1/SF2_ATP-bd_DinG/Rad3"/>
</dbReference>
<evidence type="ECO:0000256" key="1">
    <source>
        <dbReference type="ARBA" id="ARBA00001966"/>
    </source>
</evidence>
<dbReference type="PROSITE" id="PS51193">
    <property type="entry name" value="HELICASE_ATP_BIND_2"/>
    <property type="match status" value="1"/>
</dbReference>
<sequence>MGFAEAVENALDTMVQSMPGGGEERPGQRTMARAVAETFAPGGHLVIQAGTGTGKTLAYLLPAAMSGKRTVVATFTKALQDQMVESDLPMVRDYIRGATGGEFSFAEVKGWSNYLCRERLDEIQTARSQGQFDGMAEHAPNDQVDRILAWSSTTATGDKADLDFVPDWSAWSAVSVSSDECLGISHCPFASSCFPSMARKQAADADVSVANHALYALDLRAGGHVLGAHEVVVLDEAHQIEESFTSAFGFELTGGRFRWLANLSRRVLGQDDRVNRVLELGDRLVGDMEEHGAARVHTGEAAHLAESLALAEGRIEALLAAVAGGTGDDDLANELPRRRRRLLKAGRSLLDHVQSARRHLAGPSDSAWVGWIDFEDGRRPSLKFEPVAIGEELQEALWTKRSAILTSATIPSNIVERLGLAGSDPREEDVGSSFDYENQTLLYCASHLADPALDRDTWMAEAHEELESLILAAGGRTLALFTSYAALRSTRDYLREALDLPVLDQWQMPERRLVDEFAAREEACLLGTRRLWQGIDVPGPTLSLVVIDRLPFPSPYEYLVKAWSGLADPMGWWKVELPIAVIRLAQGAGRLIRKADDSGVVAVLDPRLANGSYMDQFLSALPPMKRTTDREEAERFLRRLRDG</sequence>
<dbReference type="GO" id="GO:0006139">
    <property type="term" value="P:nucleobase-containing compound metabolic process"/>
    <property type="evidence" value="ECO:0007669"/>
    <property type="project" value="InterPro"/>
</dbReference>
<name>A0A382A754_9ZZZZ</name>
<dbReference type="Gene3D" id="3.40.50.300">
    <property type="entry name" value="P-loop containing nucleotide triphosphate hydrolases"/>
    <property type="match status" value="2"/>
</dbReference>
<evidence type="ECO:0000256" key="4">
    <source>
        <dbReference type="ARBA" id="ARBA00022840"/>
    </source>
</evidence>
<dbReference type="Pfam" id="PF13307">
    <property type="entry name" value="Helicase_C_2"/>
    <property type="match status" value="1"/>
</dbReference>
<evidence type="ECO:0000256" key="3">
    <source>
        <dbReference type="ARBA" id="ARBA00022801"/>
    </source>
</evidence>
<comment type="catalytic activity">
    <reaction evidence="6">
        <text>ATP + H2O = ADP + phosphate + H(+)</text>
        <dbReference type="Rhea" id="RHEA:13065"/>
        <dbReference type="ChEBI" id="CHEBI:15377"/>
        <dbReference type="ChEBI" id="CHEBI:15378"/>
        <dbReference type="ChEBI" id="CHEBI:30616"/>
        <dbReference type="ChEBI" id="CHEBI:43474"/>
        <dbReference type="ChEBI" id="CHEBI:456216"/>
        <dbReference type="EC" id="5.6.2.3"/>
    </reaction>
</comment>